<protein>
    <recommendedName>
        <fullName evidence="2">C2H2-type domain-containing protein</fullName>
    </recommendedName>
</protein>
<feature type="region of interest" description="Disordered" evidence="1">
    <location>
        <begin position="542"/>
        <end position="564"/>
    </location>
</feature>
<dbReference type="STRING" id="1325735.A0A428TAY3"/>
<feature type="region of interest" description="Disordered" evidence="1">
    <location>
        <begin position="135"/>
        <end position="229"/>
    </location>
</feature>
<dbReference type="InterPro" id="IPR013087">
    <property type="entry name" value="Znf_C2H2_type"/>
</dbReference>
<feature type="domain" description="C2H2-type" evidence="2">
    <location>
        <begin position="85"/>
        <end position="109"/>
    </location>
</feature>
<dbReference type="EMBL" id="NKCK01000107">
    <property type="protein sequence ID" value="RSL99191.1"/>
    <property type="molecule type" value="Genomic_DNA"/>
</dbReference>
<reference evidence="3 4" key="1">
    <citation type="submission" date="2017-06" db="EMBL/GenBank/DDBJ databases">
        <title>Comparative genomic analysis of Ambrosia Fusariam Clade fungi.</title>
        <authorList>
            <person name="Stajich J.E."/>
            <person name="Carrillo J."/>
            <person name="Kijimoto T."/>
            <person name="Eskalen A."/>
            <person name="O'Donnell K."/>
            <person name="Kasson M."/>
        </authorList>
    </citation>
    <scope>NUCLEOTIDE SEQUENCE [LARGE SCALE GENOMIC DNA]</scope>
    <source>
        <strain evidence="3 4">NRRL62579</strain>
    </source>
</reference>
<evidence type="ECO:0000259" key="2">
    <source>
        <dbReference type="PROSITE" id="PS00028"/>
    </source>
</evidence>
<sequence length="564" mass="62314">MAVPLLSYPGPECSGEAIVNTTEDCSRWRIQTPIDELRAPTKGCSIDMIASKIDTCAKARVFAIMAFNLLVFDSQLSHERSNWACPFGHCKLNFPDPKALMQHVLDCSHFSSDRVFCNCCTRDDRFEEHCQHQRAENIASHGTEKSPSKKRNPMRKISNIFSRNRTESRGSSPSSECPVSPVSTHRRPSILSLMTPTPSPPSASRKGSSPTPQEPSRDASIPASPRRQKAFSELIGSEPLIIRGIQELQSREIPSELSETTRAQELPGQMLSDIDMCESPTTEDFHMDSMFAGGGGLHAYNASFTNHMEASHVELPSTNSLESALQPQHQLQPCSLMQPLQQLQQQLQEAPWLHSDSQTSAAAVQEGMYSTGGSMSSRGSFSILPRQSHLQEVIPSPSSNHASGQTRKDSGDSAYSGASSATMALERTPHSGAAQQPTFSAGHLTGSPFPTSQIFATPNEVTAEPAEDQDLSCPYSDCDYRPKGSRRENYPHYRRKHIDNTHLHRYRVRCPDCNSLLSRSDNLRVHQETACRARSLGAPYPPHRSARRYGAAQRREWGGGWQGE</sequence>
<evidence type="ECO:0000313" key="4">
    <source>
        <dbReference type="Proteomes" id="UP000287144"/>
    </source>
</evidence>
<keyword evidence="4" id="KW-1185">Reference proteome</keyword>
<feature type="compositionally biased region" description="Polar residues" evidence="1">
    <location>
        <begin position="396"/>
        <end position="405"/>
    </location>
</feature>
<dbReference type="AlphaFoldDB" id="A0A428TAY3"/>
<accession>A0A428TAY3</accession>
<comment type="caution">
    <text evidence="3">The sequence shown here is derived from an EMBL/GenBank/DDBJ whole genome shotgun (WGS) entry which is preliminary data.</text>
</comment>
<evidence type="ECO:0000256" key="1">
    <source>
        <dbReference type="SAM" id="MobiDB-lite"/>
    </source>
</evidence>
<gene>
    <name evidence="3" type="ORF">CEP52_009890</name>
</gene>
<proteinExistence type="predicted"/>
<evidence type="ECO:0000313" key="3">
    <source>
        <dbReference type="EMBL" id="RSL99191.1"/>
    </source>
</evidence>
<feature type="region of interest" description="Disordered" evidence="1">
    <location>
        <begin position="393"/>
        <end position="454"/>
    </location>
</feature>
<feature type="compositionally biased region" description="Low complexity" evidence="1">
    <location>
        <begin position="169"/>
        <end position="196"/>
    </location>
</feature>
<dbReference type="Proteomes" id="UP000287144">
    <property type="component" value="Unassembled WGS sequence"/>
</dbReference>
<feature type="compositionally biased region" description="Low complexity" evidence="1">
    <location>
        <begin position="412"/>
        <end position="421"/>
    </location>
</feature>
<organism evidence="3 4">
    <name type="scientific">Fusarium oligoseptatum</name>
    <dbReference type="NCBI Taxonomy" id="2604345"/>
    <lineage>
        <taxon>Eukaryota</taxon>
        <taxon>Fungi</taxon>
        <taxon>Dikarya</taxon>
        <taxon>Ascomycota</taxon>
        <taxon>Pezizomycotina</taxon>
        <taxon>Sordariomycetes</taxon>
        <taxon>Hypocreomycetidae</taxon>
        <taxon>Hypocreales</taxon>
        <taxon>Nectriaceae</taxon>
        <taxon>Fusarium</taxon>
        <taxon>Fusarium solani species complex</taxon>
    </lineage>
</organism>
<dbReference type="PROSITE" id="PS00028">
    <property type="entry name" value="ZINC_FINGER_C2H2_1"/>
    <property type="match status" value="1"/>
</dbReference>
<name>A0A428TAY3_9HYPO</name>